<dbReference type="Proteomes" id="UP000283269">
    <property type="component" value="Unassembled WGS sequence"/>
</dbReference>
<proteinExistence type="predicted"/>
<evidence type="ECO:0000313" key="1">
    <source>
        <dbReference type="EMBL" id="PPQ89578.1"/>
    </source>
</evidence>
<protein>
    <submittedName>
        <fullName evidence="1">Uncharacterized protein</fullName>
    </submittedName>
</protein>
<dbReference type="InParanoid" id="A0A409XFL1"/>
<gene>
    <name evidence="1" type="ORF">CVT25_012250</name>
</gene>
<name>A0A409XFL1_PSICY</name>
<comment type="caution">
    <text evidence="1">The sequence shown here is derived from an EMBL/GenBank/DDBJ whole genome shotgun (WGS) entry which is preliminary data.</text>
</comment>
<sequence length="125" mass="13451">MSTQNNSSMLIHPDLLTSTIRPACLLVAQLIPNSPVLGINIDQTLHASRVESWDICNNSAPSSPATIATDEDLDIRQDTVLSSVMTLVMEAISLIMTIPQMMLASQTTQGNPMDIEDNSTGTVEP</sequence>
<organism evidence="1 2">
    <name type="scientific">Psilocybe cyanescens</name>
    <dbReference type="NCBI Taxonomy" id="93625"/>
    <lineage>
        <taxon>Eukaryota</taxon>
        <taxon>Fungi</taxon>
        <taxon>Dikarya</taxon>
        <taxon>Basidiomycota</taxon>
        <taxon>Agaricomycotina</taxon>
        <taxon>Agaricomycetes</taxon>
        <taxon>Agaricomycetidae</taxon>
        <taxon>Agaricales</taxon>
        <taxon>Agaricineae</taxon>
        <taxon>Strophariaceae</taxon>
        <taxon>Psilocybe</taxon>
    </lineage>
</organism>
<accession>A0A409XFL1</accession>
<dbReference type="AlphaFoldDB" id="A0A409XFL1"/>
<keyword evidence="2" id="KW-1185">Reference proteome</keyword>
<dbReference type="EMBL" id="NHYD01001859">
    <property type="protein sequence ID" value="PPQ89578.1"/>
    <property type="molecule type" value="Genomic_DNA"/>
</dbReference>
<evidence type="ECO:0000313" key="2">
    <source>
        <dbReference type="Proteomes" id="UP000283269"/>
    </source>
</evidence>
<reference evidence="1 2" key="1">
    <citation type="journal article" date="2018" name="Evol. Lett.">
        <title>Horizontal gene cluster transfer increased hallucinogenic mushroom diversity.</title>
        <authorList>
            <person name="Reynolds H.T."/>
            <person name="Vijayakumar V."/>
            <person name="Gluck-Thaler E."/>
            <person name="Korotkin H.B."/>
            <person name="Matheny P.B."/>
            <person name="Slot J.C."/>
        </authorList>
    </citation>
    <scope>NUCLEOTIDE SEQUENCE [LARGE SCALE GENOMIC DNA]</scope>
    <source>
        <strain evidence="1 2">2631</strain>
    </source>
</reference>